<evidence type="ECO:0000313" key="2">
    <source>
        <dbReference type="EMBL" id="KAH8022278.1"/>
    </source>
</evidence>
<reference evidence="2" key="1">
    <citation type="journal article" date="2020" name="Cell">
        <title>Large-Scale Comparative Analyses of Tick Genomes Elucidate Their Genetic Diversity and Vector Capacities.</title>
        <authorList>
            <consortium name="Tick Genome and Microbiome Consortium (TIGMIC)"/>
            <person name="Jia N."/>
            <person name="Wang J."/>
            <person name="Shi W."/>
            <person name="Du L."/>
            <person name="Sun Y."/>
            <person name="Zhan W."/>
            <person name="Jiang J.F."/>
            <person name="Wang Q."/>
            <person name="Zhang B."/>
            <person name="Ji P."/>
            <person name="Bell-Sakyi L."/>
            <person name="Cui X.M."/>
            <person name="Yuan T.T."/>
            <person name="Jiang B.G."/>
            <person name="Yang W.F."/>
            <person name="Lam T.T."/>
            <person name="Chang Q.C."/>
            <person name="Ding S.J."/>
            <person name="Wang X.J."/>
            <person name="Zhu J.G."/>
            <person name="Ruan X.D."/>
            <person name="Zhao L."/>
            <person name="Wei J.T."/>
            <person name="Ye R.Z."/>
            <person name="Que T.C."/>
            <person name="Du C.H."/>
            <person name="Zhou Y.H."/>
            <person name="Cheng J.X."/>
            <person name="Dai P.F."/>
            <person name="Guo W.B."/>
            <person name="Han X.H."/>
            <person name="Huang E.J."/>
            <person name="Li L.F."/>
            <person name="Wei W."/>
            <person name="Gao Y.C."/>
            <person name="Liu J.Z."/>
            <person name="Shao H.Z."/>
            <person name="Wang X."/>
            <person name="Wang C.C."/>
            <person name="Yang T.C."/>
            <person name="Huo Q.B."/>
            <person name="Li W."/>
            <person name="Chen H.Y."/>
            <person name="Chen S.E."/>
            <person name="Zhou L.G."/>
            <person name="Ni X.B."/>
            <person name="Tian J.H."/>
            <person name="Sheng Y."/>
            <person name="Liu T."/>
            <person name="Pan Y.S."/>
            <person name="Xia L.Y."/>
            <person name="Li J."/>
            <person name="Zhao F."/>
            <person name="Cao W.C."/>
        </authorList>
    </citation>
    <scope>NUCLEOTIDE SEQUENCE</scope>
    <source>
        <strain evidence="2">Rmic-2018</strain>
    </source>
</reference>
<sequence>MPRRVGDKKPSFGGLTYVMPSRSHQRSPPRQRRTTTIEPSWLEVEPERGNHSQRSFLVVPPVPMQRQHFVDPRSSETKEVLGPAVRRGVIGVPVSSWPNGSGGFPLQRVLSSSQDFHAGIDSSSSYRESQFSSEDAAAVRRTGASHGNLTYKYVKCCIIVLRSTNSGAIEGSLQ</sequence>
<gene>
    <name evidence="2" type="ORF">HPB51_023165</name>
</gene>
<accession>A0A9J6DK39</accession>
<dbReference type="EMBL" id="JABSTU010000009">
    <property type="protein sequence ID" value="KAH8022278.1"/>
    <property type="molecule type" value="Genomic_DNA"/>
</dbReference>
<name>A0A9J6DK39_RHIMP</name>
<feature type="compositionally biased region" description="Basic and acidic residues" evidence="1">
    <location>
        <begin position="1"/>
        <end position="10"/>
    </location>
</feature>
<evidence type="ECO:0000313" key="3">
    <source>
        <dbReference type="Proteomes" id="UP000821866"/>
    </source>
</evidence>
<proteinExistence type="predicted"/>
<feature type="region of interest" description="Disordered" evidence="1">
    <location>
        <begin position="1"/>
        <end position="38"/>
    </location>
</feature>
<reference evidence="2" key="2">
    <citation type="submission" date="2021-09" db="EMBL/GenBank/DDBJ databases">
        <authorList>
            <person name="Jia N."/>
            <person name="Wang J."/>
            <person name="Shi W."/>
            <person name="Du L."/>
            <person name="Sun Y."/>
            <person name="Zhan W."/>
            <person name="Jiang J."/>
            <person name="Wang Q."/>
            <person name="Zhang B."/>
            <person name="Ji P."/>
            <person name="Sakyi L.B."/>
            <person name="Cui X."/>
            <person name="Yuan T."/>
            <person name="Jiang B."/>
            <person name="Yang W."/>
            <person name="Lam T.T.-Y."/>
            <person name="Chang Q."/>
            <person name="Ding S."/>
            <person name="Wang X."/>
            <person name="Zhu J."/>
            <person name="Ruan X."/>
            <person name="Zhao L."/>
            <person name="Wei J."/>
            <person name="Que T."/>
            <person name="Du C."/>
            <person name="Cheng J."/>
            <person name="Dai P."/>
            <person name="Han X."/>
            <person name="Huang E."/>
            <person name="Gao Y."/>
            <person name="Liu J."/>
            <person name="Shao H."/>
            <person name="Ye R."/>
            <person name="Li L."/>
            <person name="Wei W."/>
            <person name="Wang X."/>
            <person name="Wang C."/>
            <person name="Huo Q."/>
            <person name="Li W."/>
            <person name="Guo W."/>
            <person name="Chen H."/>
            <person name="Chen S."/>
            <person name="Zhou L."/>
            <person name="Zhou L."/>
            <person name="Ni X."/>
            <person name="Tian J."/>
            <person name="Zhou Y."/>
            <person name="Sheng Y."/>
            <person name="Liu T."/>
            <person name="Pan Y."/>
            <person name="Xia L."/>
            <person name="Li J."/>
            <person name="Zhao F."/>
            <person name="Cao W."/>
        </authorList>
    </citation>
    <scope>NUCLEOTIDE SEQUENCE</scope>
    <source>
        <strain evidence="2">Rmic-2018</strain>
        <tissue evidence="2">Larvae</tissue>
    </source>
</reference>
<dbReference type="Proteomes" id="UP000821866">
    <property type="component" value="Chromosome 7"/>
</dbReference>
<keyword evidence="3" id="KW-1185">Reference proteome</keyword>
<dbReference type="AlphaFoldDB" id="A0A9J6DK39"/>
<protein>
    <submittedName>
        <fullName evidence="2">Uncharacterized protein</fullName>
    </submittedName>
</protein>
<organism evidence="2 3">
    <name type="scientific">Rhipicephalus microplus</name>
    <name type="common">Cattle tick</name>
    <name type="synonym">Boophilus microplus</name>
    <dbReference type="NCBI Taxonomy" id="6941"/>
    <lineage>
        <taxon>Eukaryota</taxon>
        <taxon>Metazoa</taxon>
        <taxon>Ecdysozoa</taxon>
        <taxon>Arthropoda</taxon>
        <taxon>Chelicerata</taxon>
        <taxon>Arachnida</taxon>
        <taxon>Acari</taxon>
        <taxon>Parasitiformes</taxon>
        <taxon>Ixodida</taxon>
        <taxon>Ixodoidea</taxon>
        <taxon>Ixodidae</taxon>
        <taxon>Rhipicephalinae</taxon>
        <taxon>Rhipicephalus</taxon>
        <taxon>Boophilus</taxon>
    </lineage>
</organism>
<feature type="compositionally biased region" description="Basic residues" evidence="1">
    <location>
        <begin position="23"/>
        <end position="33"/>
    </location>
</feature>
<comment type="caution">
    <text evidence="2">The sequence shown here is derived from an EMBL/GenBank/DDBJ whole genome shotgun (WGS) entry which is preliminary data.</text>
</comment>
<evidence type="ECO:0000256" key="1">
    <source>
        <dbReference type="SAM" id="MobiDB-lite"/>
    </source>
</evidence>